<dbReference type="InterPro" id="IPR036186">
    <property type="entry name" value="Serpin_sf"/>
</dbReference>
<evidence type="ECO:0000256" key="3">
    <source>
        <dbReference type="ARBA" id="ARBA00022900"/>
    </source>
</evidence>
<feature type="domain" description="Serpin" evidence="5">
    <location>
        <begin position="1"/>
        <end position="145"/>
    </location>
</feature>
<name>A0ABD0YJ37_9HEMI</name>
<feature type="region of interest" description="Disordered" evidence="4">
    <location>
        <begin position="148"/>
        <end position="229"/>
    </location>
</feature>
<dbReference type="Pfam" id="PF00079">
    <property type="entry name" value="Serpin"/>
    <property type="match status" value="1"/>
</dbReference>
<dbReference type="PANTHER" id="PTHR11461:SF211">
    <property type="entry name" value="GH10112P-RELATED"/>
    <property type="match status" value="1"/>
</dbReference>
<proteinExistence type="inferred from homology"/>
<evidence type="ECO:0000256" key="4">
    <source>
        <dbReference type="SAM" id="MobiDB-lite"/>
    </source>
</evidence>
<dbReference type="Proteomes" id="UP001558652">
    <property type="component" value="Unassembled WGS sequence"/>
</dbReference>
<evidence type="ECO:0000256" key="2">
    <source>
        <dbReference type="ARBA" id="ARBA00022690"/>
    </source>
</evidence>
<sequence>MVFVLPDDRNGLDLVVKDLPFVQLISLLEGLDTTEVAVTIPKFSLEFDLQMVPLLKKVGIIDIFEEKANLKGMFAQDVKAQISAIIHKAKISVNEKGTEAGAGTASHVVPLMIHEAEQFIADHQFLFFITDFHTGFLFAGAFLNPDETKTSNQGGGKVDAEGPLLSFPEMSSSAPTRRPQPMAQPSSSTAKPPRRTGNVGYQGQISSRPYPLPPRHQNTNQKDTINFSG</sequence>
<dbReference type="EMBL" id="JBFDAA010000006">
    <property type="protein sequence ID" value="KAL1131215.1"/>
    <property type="molecule type" value="Genomic_DNA"/>
</dbReference>
<protein>
    <recommendedName>
        <fullName evidence="5">Serpin domain-containing protein</fullName>
    </recommendedName>
</protein>
<reference evidence="6 7" key="1">
    <citation type="submission" date="2024-07" db="EMBL/GenBank/DDBJ databases">
        <title>Chromosome-level genome assembly of the water stick insect Ranatra chinensis (Heteroptera: Nepidae).</title>
        <authorList>
            <person name="Liu X."/>
        </authorList>
    </citation>
    <scope>NUCLEOTIDE SEQUENCE [LARGE SCALE GENOMIC DNA]</scope>
    <source>
        <strain evidence="6">Cailab_2021Rc</strain>
        <tissue evidence="6">Muscle</tissue>
    </source>
</reference>
<dbReference type="PANTHER" id="PTHR11461">
    <property type="entry name" value="SERINE PROTEASE INHIBITOR, SERPIN"/>
    <property type="match status" value="1"/>
</dbReference>
<dbReference type="Gene3D" id="3.30.497.10">
    <property type="entry name" value="Antithrombin, subunit I, domain 2"/>
    <property type="match status" value="1"/>
</dbReference>
<gene>
    <name evidence="6" type="ORF">AAG570_010833</name>
</gene>
<comment type="caution">
    <text evidence="6">The sequence shown here is derived from an EMBL/GenBank/DDBJ whole genome shotgun (WGS) entry which is preliminary data.</text>
</comment>
<dbReference type="SUPFAM" id="SSF56574">
    <property type="entry name" value="Serpins"/>
    <property type="match status" value="1"/>
</dbReference>
<accession>A0ABD0YJ37</accession>
<evidence type="ECO:0000313" key="7">
    <source>
        <dbReference type="Proteomes" id="UP001558652"/>
    </source>
</evidence>
<dbReference type="InterPro" id="IPR042185">
    <property type="entry name" value="Serpin_sf_2"/>
</dbReference>
<evidence type="ECO:0000313" key="6">
    <source>
        <dbReference type="EMBL" id="KAL1131215.1"/>
    </source>
</evidence>
<feature type="compositionally biased region" description="Polar residues" evidence="4">
    <location>
        <begin position="216"/>
        <end position="229"/>
    </location>
</feature>
<keyword evidence="2" id="KW-0646">Protease inhibitor</keyword>
<dbReference type="Gene3D" id="2.30.39.10">
    <property type="entry name" value="Alpha-1-antitrypsin, domain 1"/>
    <property type="match status" value="1"/>
</dbReference>
<dbReference type="InterPro" id="IPR023796">
    <property type="entry name" value="Serpin_dom"/>
</dbReference>
<dbReference type="InterPro" id="IPR042178">
    <property type="entry name" value="Serpin_sf_1"/>
</dbReference>
<dbReference type="AlphaFoldDB" id="A0ABD0YJ37"/>
<keyword evidence="7" id="KW-1185">Reference proteome</keyword>
<evidence type="ECO:0000256" key="1">
    <source>
        <dbReference type="ARBA" id="ARBA00009500"/>
    </source>
</evidence>
<keyword evidence="3" id="KW-0722">Serine protease inhibitor</keyword>
<comment type="similarity">
    <text evidence="1">Belongs to the serpin family.</text>
</comment>
<evidence type="ECO:0000259" key="5">
    <source>
        <dbReference type="Pfam" id="PF00079"/>
    </source>
</evidence>
<dbReference type="GO" id="GO:0004867">
    <property type="term" value="F:serine-type endopeptidase inhibitor activity"/>
    <property type="evidence" value="ECO:0007669"/>
    <property type="project" value="UniProtKB-KW"/>
</dbReference>
<organism evidence="6 7">
    <name type="scientific">Ranatra chinensis</name>
    <dbReference type="NCBI Taxonomy" id="642074"/>
    <lineage>
        <taxon>Eukaryota</taxon>
        <taxon>Metazoa</taxon>
        <taxon>Ecdysozoa</taxon>
        <taxon>Arthropoda</taxon>
        <taxon>Hexapoda</taxon>
        <taxon>Insecta</taxon>
        <taxon>Pterygota</taxon>
        <taxon>Neoptera</taxon>
        <taxon>Paraneoptera</taxon>
        <taxon>Hemiptera</taxon>
        <taxon>Heteroptera</taxon>
        <taxon>Panheteroptera</taxon>
        <taxon>Nepomorpha</taxon>
        <taxon>Nepidae</taxon>
        <taxon>Ranatrinae</taxon>
        <taxon>Ranatra</taxon>
    </lineage>
</organism>
<dbReference type="InterPro" id="IPR000215">
    <property type="entry name" value="Serpin_fam"/>
</dbReference>